<dbReference type="Proteomes" id="UP001501257">
    <property type="component" value="Unassembled WGS sequence"/>
</dbReference>
<evidence type="ECO:0008006" key="3">
    <source>
        <dbReference type="Google" id="ProtNLM"/>
    </source>
</evidence>
<evidence type="ECO:0000313" key="2">
    <source>
        <dbReference type="Proteomes" id="UP001501257"/>
    </source>
</evidence>
<dbReference type="Gene3D" id="3.30.70.2970">
    <property type="entry name" value="Protein of unknown function (DUF541), domain 2"/>
    <property type="match status" value="1"/>
</dbReference>
<name>A0ABP9TT52_9MICC</name>
<comment type="caution">
    <text evidence="1">The sequence shown here is derived from an EMBL/GenBank/DDBJ whole genome shotgun (WGS) entry which is preliminary data.</text>
</comment>
<accession>A0ABP9TT52</accession>
<dbReference type="PANTHER" id="PTHR34387:SF1">
    <property type="entry name" value="PERIPLASMIC IMMUNOGENIC PROTEIN"/>
    <property type="match status" value="1"/>
</dbReference>
<reference evidence="2" key="1">
    <citation type="journal article" date="2019" name="Int. J. Syst. Evol. Microbiol.">
        <title>The Global Catalogue of Microorganisms (GCM) 10K type strain sequencing project: providing services to taxonomists for standard genome sequencing and annotation.</title>
        <authorList>
            <consortium name="The Broad Institute Genomics Platform"/>
            <consortium name="The Broad Institute Genome Sequencing Center for Infectious Disease"/>
            <person name="Wu L."/>
            <person name="Ma J."/>
        </authorList>
    </citation>
    <scope>NUCLEOTIDE SEQUENCE [LARGE SCALE GENOMIC DNA]</scope>
    <source>
        <strain evidence="2">JCM 18952</strain>
    </source>
</reference>
<dbReference type="InterPro" id="IPR052022">
    <property type="entry name" value="26kDa_periplasmic_antigen"/>
</dbReference>
<keyword evidence="2" id="KW-1185">Reference proteome</keyword>
<gene>
    <name evidence="1" type="ORF">GCM10025778_34210</name>
</gene>
<dbReference type="InterPro" id="IPR007497">
    <property type="entry name" value="SIMPL/DUF541"/>
</dbReference>
<dbReference type="Gene3D" id="3.30.110.170">
    <property type="entry name" value="Protein of unknown function (DUF541), domain 1"/>
    <property type="match status" value="1"/>
</dbReference>
<dbReference type="RefSeq" id="WP_210101313.1">
    <property type="nucleotide sequence ID" value="NZ_BAABLK010000091.1"/>
</dbReference>
<dbReference type="EMBL" id="BAABLK010000091">
    <property type="protein sequence ID" value="GAA5228882.1"/>
    <property type="molecule type" value="Genomic_DNA"/>
</dbReference>
<sequence>MNPTPTITVTGAAATSAIPDAMGISLTVHAHHEQGAESLACASASAREVIAAILEVAPNASLATTGITLAPRTNWRTDESVMIGYDAHTTLAATGLAVDAVGLVLLAAVDAGGDSLRIDSLCADLTDPSLALEKARELAFADALAKAGHLALLAGVRLGAPLRIRESPEAPPPHFKRVTASPMAAKSMPVVAGSRELAVALEVQWELVADAQEPDAGTG</sequence>
<dbReference type="Pfam" id="PF04402">
    <property type="entry name" value="SIMPL"/>
    <property type="match status" value="1"/>
</dbReference>
<proteinExistence type="predicted"/>
<protein>
    <recommendedName>
        <fullName evidence="3">DUF541 domain-containing protein</fullName>
    </recommendedName>
</protein>
<evidence type="ECO:0000313" key="1">
    <source>
        <dbReference type="EMBL" id="GAA5228882.1"/>
    </source>
</evidence>
<dbReference type="PANTHER" id="PTHR34387">
    <property type="entry name" value="SLR1258 PROTEIN"/>
    <property type="match status" value="1"/>
</dbReference>
<organism evidence="1 2">
    <name type="scientific">Paeniglutamicibacter antarcticus</name>
    <dbReference type="NCBI Taxonomy" id="494023"/>
    <lineage>
        <taxon>Bacteria</taxon>
        <taxon>Bacillati</taxon>
        <taxon>Actinomycetota</taxon>
        <taxon>Actinomycetes</taxon>
        <taxon>Micrococcales</taxon>
        <taxon>Micrococcaceae</taxon>
        <taxon>Paeniglutamicibacter</taxon>
    </lineage>
</organism>